<reference evidence="2" key="2">
    <citation type="journal article" date="2015" name="Fish Shellfish Immunol.">
        <title>Early steps in the European eel (Anguilla anguilla)-Vibrio vulnificus interaction in the gills: Role of the RtxA13 toxin.</title>
        <authorList>
            <person name="Callol A."/>
            <person name="Pajuelo D."/>
            <person name="Ebbesson L."/>
            <person name="Teles M."/>
            <person name="MacKenzie S."/>
            <person name="Amaro C."/>
        </authorList>
    </citation>
    <scope>NUCLEOTIDE SEQUENCE</scope>
</reference>
<reference evidence="2" key="1">
    <citation type="submission" date="2014-11" db="EMBL/GenBank/DDBJ databases">
        <authorList>
            <person name="Amaro Gonzalez C."/>
        </authorList>
    </citation>
    <scope>NUCLEOTIDE SEQUENCE</scope>
</reference>
<protein>
    <submittedName>
        <fullName evidence="2">Uncharacterized protein</fullName>
    </submittedName>
</protein>
<keyword evidence="1" id="KW-0812">Transmembrane</keyword>
<evidence type="ECO:0000256" key="1">
    <source>
        <dbReference type="SAM" id="Phobius"/>
    </source>
</evidence>
<feature type="transmembrane region" description="Helical" evidence="1">
    <location>
        <begin position="9"/>
        <end position="27"/>
    </location>
</feature>
<keyword evidence="1" id="KW-0472">Membrane</keyword>
<name>A0A0E9RL18_ANGAN</name>
<sequence length="28" mass="3027">MYIRSGPHLTRMGVLVGLTILTVAVSLQ</sequence>
<keyword evidence="1" id="KW-1133">Transmembrane helix</keyword>
<evidence type="ECO:0000313" key="2">
    <source>
        <dbReference type="EMBL" id="JAH29043.1"/>
    </source>
</evidence>
<dbReference type="EMBL" id="GBXM01079534">
    <property type="protein sequence ID" value="JAH29043.1"/>
    <property type="molecule type" value="Transcribed_RNA"/>
</dbReference>
<proteinExistence type="predicted"/>
<accession>A0A0E9RL18</accession>
<organism evidence="2">
    <name type="scientific">Anguilla anguilla</name>
    <name type="common">European freshwater eel</name>
    <name type="synonym">Muraena anguilla</name>
    <dbReference type="NCBI Taxonomy" id="7936"/>
    <lineage>
        <taxon>Eukaryota</taxon>
        <taxon>Metazoa</taxon>
        <taxon>Chordata</taxon>
        <taxon>Craniata</taxon>
        <taxon>Vertebrata</taxon>
        <taxon>Euteleostomi</taxon>
        <taxon>Actinopterygii</taxon>
        <taxon>Neopterygii</taxon>
        <taxon>Teleostei</taxon>
        <taxon>Anguilliformes</taxon>
        <taxon>Anguillidae</taxon>
        <taxon>Anguilla</taxon>
    </lineage>
</organism>
<dbReference type="AlphaFoldDB" id="A0A0E9RL18"/>